<dbReference type="EMBL" id="JAHRIO010000330">
    <property type="protein sequence ID" value="MEQ2157919.1"/>
    <property type="molecule type" value="Genomic_DNA"/>
</dbReference>
<reference evidence="1 2" key="1">
    <citation type="submission" date="2021-06" db="EMBL/GenBank/DDBJ databases">
        <authorList>
            <person name="Palmer J.M."/>
        </authorList>
    </citation>
    <scope>NUCLEOTIDE SEQUENCE [LARGE SCALE GENOMIC DNA]</scope>
    <source>
        <strain evidence="1 2">GA_2019</strain>
        <tissue evidence="1">Muscle</tissue>
    </source>
</reference>
<protein>
    <submittedName>
        <fullName evidence="1">Uncharacterized protein</fullName>
    </submittedName>
</protein>
<keyword evidence="2" id="KW-1185">Reference proteome</keyword>
<comment type="caution">
    <text evidence="1">The sequence shown here is derived from an EMBL/GenBank/DDBJ whole genome shotgun (WGS) entry which is preliminary data.</text>
</comment>
<organism evidence="1 2">
    <name type="scientific">Goodea atripinnis</name>
    <dbReference type="NCBI Taxonomy" id="208336"/>
    <lineage>
        <taxon>Eukaryota</taxon>
        <taxon>Metazoa</taxon>
        <taxon>Chordata</taxon>
        <taxon>Craniata</taxon>
        <taxon>Vertebrata</taxon>
        <taxon>Euteleostomi</taxon>
        <taxon>Actinopterygii</taxon>
        <taxon>Neopterygii</taxon>
        <taxon>Teleostei</taxon>
        <taxon>Neoteleostei</taxon>
        <taxon>Acanthomorphata</taxon>
        <taxon>Ovalentaria</taxon>
        <taxon>Atherinomorphae</taxon>
        <taxon>Cyprinodontiformes</taxon>
        <taxon>Goodeidae</taxon>
        <taxon>Goodea</taxon>
    </lineage>
</organism>
<evidence type="ECO:0000313" key="2">
    <source>
        <dbReference type="Proteomes" id="UP001476798"/>
    </source>
</evidence>
<name>A0ABV0MGQ0_9TELE</name>
<dbReference type="Proteomes" id="UP001476798">
    <property type="component" value="Unassembled WGS sequence"/>
</dbReference>
<proteinExistence type="predicted"/>
<gene>
    <name evidence="1" type="ORF">GOODEAATRI_006791</name>
</gene>
<accession>A0ABV0MGQ0</accession>
<sequence length="114" mass="12407">MMGTGISALSHRVSVQPSKAAEHTTLVRSAFRCRPRNLESETLFTQSPLLGLFLLKFTIISSVFVALRTRLFPLHHDDSFSTSSLGDEPNHCCVVSELHDGVVWVAGGAVVSVQ</sequence>
<evidence type="ECO:0000313" key="1">
    <source>
        <dbReference type="EMBL" id="MEQ2157919.1"/>
    </source>
</evidence>